<evidence type="ECO:0000256" key="2">
    <source>
        <dbReference type="ARBA" id="ARBA00022475"/>
    </source>
</evidence>
<feature type="transmembrane region" description="Helical" evidence="9">
    <location>
        <begin position="171"/>
        <end position="196"/>
    </location>
</feature>
<comment type="pathway">
    <text evidence="9">Porphyrin-containing compound metabolism; heme O biosynthesis; heme O from protoheme: step 1/1.</text>
</comment>
<dbReference type="PROSITE" id="PS00943">
    <property type="entry name" value="UBIA"/>
    <property type="match status" value="1"/>
</dbReference>
<dbReference type="PANTHER" id="PTHR43448">
    <property type="entry name" value="PROTOHEME IX FARNESYLTRANSFERASE, MITOCHONDRIAL"/>
    <property type="match status" value="1"/>
</dbReference>
<dbReference type="EC" id="2.5.1.141" evidence="9"/>
<name>A0A846MMT1_9BACT</name>
<evidence type="ECO:0000256" key="7">
    <source>
        <dbReference type="ARBA" id="ARBA00023136"/>
    </source>
</evidence>
<evidence type="ECO:0000256" key="6">
    <source>
        <dbReference type="ARBA" id="ARBA00023133"/>
    </source>
</evidence>
<keyword evidence="11" id="KW-1185">Reference proteome</keyword>
<feature type="transmembrane region" description="Helical" evidence="9">
    <location>
        <begin position="146"/>
        <end position="165"/>
    </location>
</feature>
<protein>
    <recommendedName>
        <fullName evidence="9">Protoheme IX farnesyltransferase</fullName>
        <ecNumber evidence="9">2.5.1.141</ecNumber>
    </recommendedName>
    <alternativeName>
        <fullName evidence="9">Heme B farnesyltransferase</fullName>
    </alternativeName>
    <alternativeName>
        <fullName evidence="9">Heme O synthase</fullName>
    </alternativeName>
</protein>
<dbReference type="GO" id="GO:0048034">
    <property type="term" value="P:heme O biosynthetic process"/>
    <property type="evidence" value="ECO:0007669"/>
    <property type="project" value="UniProtKB-UniRule"/>
</dbReference>
<reference evidence="10 11" key="1">
    <citation type="submission" date="2020-03" db="EMBL/GenBank/DDBJ databases">
        <title>Genomic Encyclopedia of Type Strains, Phase IV (KMG-IV): sequencing the most valuable type-strain genomes for metagenomic binning, comparative biology and taxonomic classification.</title>
        <authorList>
            <person name="Goeker M."/>
        </authorList>
    </citation>
    <scope>NUCLEOTIDE SEQUENCE [LARGE SCALE GENOMIC DNA]</scope>
    <source>
        <strain evidence="10 11">DSM 5718</strain>
    </source>
</reference>
<feature type="transmembrane region" description="Helical" evidence="9">
    <location>
        <begin position="120"/>
        <end position="139"/>
    </location>
</feature>
<comment type="caution">
    <text evidence="10">The sequence shown here is derived from an EMBL/GenBank/DDBJ whole genome shotgun (WGS) entry which is preliminary data.</text>
</comment>
<evidence type="ECO:0000256" key="8">
    <source>
        <dbReference type="ARBA" id="ARBA00047690"/>
    </source>
</evidence>
<dbReference type="Pfam" id="PF01040">
    <property type="entry name" value="UbiA"/>
    <property type="match status" value="1"/>
</dbReference>
<dbReference type="AlphaFoldDB" id="A0A846MMT1"/>
<dbReference type="EMBL" id="JAASRN010000001">
    <property type="protein sequence ID" value="NIK72677.1"/>
    <property type="molecule type" value="Genomic_DNA"/>
</dbReference>
<gene>
    <name evidence="9" type="primary">ctaB</name>
    <name evidence="10" type="ORF">FHS56_000163</name>
</gene>
<evidence type="ECO:0000256" key="9">
    <source>
        <dbReference type="HAMAP-Rule" id="MF_00154"/>
    </source>
</evidence>
<dbReference type="InterPro" id="IPR044878">
    <property type="entry name" value="UbiA_sf"/>
</dbReference>
<keyword evidence="7 9" id="KW-0472">Membrane</keyword>
<dbReference type="HAMAP" id="MF_00154">
    <property type="entry name" value="CyoE_CtaB"/>
    <property type="match status" value="1"/>
</dbReference>
<feature type="transmembrane region" description="Helical" evidence="9">
    <location>
        <begin position="241"/>
        <end position="260"/>
    </location>
</feature>
<organism evidence="10 11">
    <name type="scientific">Thermonema lapsum</name>
    <dbReference type="NCBI Taxonomy" id="28195"/>
    <lineage>
        <taxon>Bacteria</taxon>
        <taxon>Pseudomonadati</taxon>
        <taxon>Bacteroidota</taxon>
        <taxon>Cytophagia</taxon>
        <taxon>Cytophagales</taxon>
        <taxon>Thermonemataceae</taxon>
        <taxon>Thermonema</taxon>
    </lineage>
</organism>
<dbReference type="Gene3D" id="1.10.357.140">
    <property type="entry name" value="UbiA prenyltransferase"/>
    <property type="match status" value="1"/>
</dbReference>
<dbReference type="GO" id="GO:0005886">
    <property type="term" value="C:plasma membrane"/>
    <property type="evidence" value="ECO:0007669"/>
    <property type="project" value="UniProtKB-SubCell"/>
</dbReference>
<feature type="transmembrane region" description="Helical" evidence="9">
    <location>
        <begin position="93"/>
        <end position="114"/>
    </location>
</feature>
<comment type="subcellular location">
    <subcellularLocation>
        <location evidence="9">Cell membrane</location>
        <topology evidence="9">Multi-pass membrane protein</topology>
    </subcellularLocation>
    <subcellularLocation>
        <location evidence="1">Membrane</location>
        <topology evidence="1">Multi-pass membrane protein</topology>
    </subcellularLocation>
</comment>
<keyword evidence="3 9" id="KW-0808">Transferase</keyword>
<dbReference type="RefSeq" id="WP_166917991.1">
    <property type="nucleotide sequence ID" value="NZ_JAASRN010000001.1"/>
</dbReference>
<dbReference type="InterPro" id="IPR000537">
    <property type="entry name" value="UbiA_prenyltransferase"/>
</dbReference>
<dbReference type="PANTHER" id="PTHR43448:SF2">
    <property type="entry name" value="PROTOHEME IX FARNESYLTRANSFERASE, MITOCHONDRIAL"/>
    <property type="match status" value="1"/>
</dbReference>
<dbReference type="Proteomes" id="UP000537126">
    <property type="component" value="Unassembled WGS sequence"/>
</dbReference>
<evidence type="ECO:0000313" key="11">
    <source>
        <dbReference type="Proteomes" id="UP000537126"/>
    </source>
</evidence>
<dbReference type="CDD" id="cd13957">
    <property type="entry name" value="PT_UbiA_Cox10"/>
    <property type="match status" value="1"/>
</dbReference>
<dbReference type="InterPro" id="IPR006369">
    <property type="entry name" value="Protohaem_IX_farnesylTrfase"/>
</dbReference>
<comment type="catalytic activity">
    <reaction evidence="8 9">
        <text>heme b + (2E,6E)-farnesyl diphosphate + H2O = Fe(II)-heme o + diphosphate</text>
        <dbReference type="Rhea" id="RHEA:28070"/>
        <dbReference type="ChEBI" id="CHEBI:15377"/>
        <dbReference type="ChEBI" id="CHEBI:33019"/>
        <dbReference type="ChEBI" id="CHEBI:60344"/>
        <dbReference type="ChEBI" id="CHEBI:60530"/>
        <dbReference type="ChEBI" id="CHEBI:175763"/>
        <dbReference type="EC" id="2.5.1.141"/>
    </reaction>
</comment>
<feature type="transmembrane region" description="Helical" evidence="9">
    <location>
        <begin position="272"/>
        <end position="291"/>
    </location>
</feature>
<keyword evidence="4 9" id="KW-0812">Transmembrane</keyword>
<comment type="function">
    <text evidence="9">Converts heme B (protoheme IX) to heme O by substitution of the vinyl group on carbon 2 of heme B porphyrin ring with a hydroxyethyl farnesyl side group.</text>
</comment>
<keyword evidence="5 9" id="KW-1133">Transmembrane helix</keyword>
<dbReference type="UniPathway" id="UPA00834">
    <property type="reaction ID" value="UER00712"/>
</dbReference>
<sequence>MNAATESKVNWRARLSPYWRLLKPRLSFLVIFSSAFGYFFAAREGWQWHTLFALCIGGFFITGASVIINQVIEQDIDARMKRTQNRPLAAREVSTDAALSFALIVGALGYLLLLSFTNPLTAYVALLSLLAYAILYTPLKRAGEIAVWIGAIPGALPPLLGVLAYEGRFTMAAMLLFILQFVWQMPHFWAIAWVADEDYKRVGYRLLPRGGQCTRDTARYIMWVTALIVFLPWALWYYGLLHVATTCMLGLLGLWFWSKALRLWRRTDRKSALQLMFASFGYLPLAQLMILTDRFLLSN</sequence>
<evidence type="ECO:0000313" key="10">
    <source>
        <dbReference type="EMBL" id="NIK72677.1"/>
    </source>
</evidence>
<proteinExistence type="inferred from homology"/>
<evidence type="ECO:0000256" key="1">
    <source>
        <dbReference type="ARBA" id="ARBA00004141"/>
    </source>
</evidence>
<evidence type="ECO:0000256" key="5">
    <source>
        <dbReference type="ARBA" id="ARBA00022989"/>
    </source>
</evidence>
<keyword evidence="6 9" id="KW-0350">Heme biosynthesis</keyword>
<evidence type="ECO:0000256" key="4">
    <source>
        <dbReference type="ARBA" id="ARBA00022692"/>
    </source>
</evidence>
<accession>A0A846MMT1</accession>
<dbReference type="GO" id="GO:0006784">
    <property type="term" value="P:heme A biosynthetic process"/>
    <property type="evidence" value="ECO:0007669"/>
    <property type="project" value="TreeGrafter"/>
</dbReference>
<dbReference type="InterPro" id="IPR030470">
    <property type="entry name" value="UbiA_prenylTrfase_CS"/>
</dbReference>
<comment type="miscellaneous">
    <text evidence="9">Carbon 2 of the heme B porphyrin ring is defined according to the Fischer nomenclature.</text>
</comment>
<evidence type="ECO:0000256" key="3">
    <source>
        <dbReference type="ARBA" id="ARBA00022679"/>
    </source>
</evidence>
<feature type="transmembrane region" description="Helical" evidence="9">
    <location>
        <begin position="21"/>
        <end position="40"/>
    </location>
</feature>
<dbReference type="GO" id="GO:0008495">
    <property type="term" value="F:protoheme IX farnesyltransferase activity"/>
    <property type="evidence" value="ECO:0007669"/>
    <property type="project" value="UniProtKB-UniRule"/>
</dbReference>
<comment type="similarity">
    <text evidence="9">Belongs to the UbiA prenyltransferase family. Protoheme IX farnesyltransferase subfamily.</text>
</comment>
<feature type="transmembrane region" description="Helical" evidence="9">
    <location>
        <begin position="217"/>
        <end position="235"/>
    </location>
</feature>
<keyword evidence="2 9" id="KW-1003">Cell membrane</keyword>
<feature type="transmembrane region" description="Helical" evidence="9">
    <location>
        <begin position="46"/>
        <end position="72"/>
    </location>
</feature>
<dbReference type="NCBIfam" id="TIGR01473">
    <property type="entry name" value="cyoE_ctaB"/>
    <property type="match status" value="1"/>
</dbReference>